<evidence type="ECO:0000256" key="5">
    <source>
        <dbReference type="ARBA" id="ARBA00022741"/>
    </source>
</evidence>
<evidence type="ECO:0000256" key="9">
    <source>
        <dbReference type="ARBA" id="ARBA00023128"/>
    </source>
</evidence>
<sequence>MPILGQGASFLRALPRRYVHKQRRALSAVSSALPKHIEILGQQYLTDLTTNITPAIISKIPLRLHTQPSHPLSTLRNLIESHYPDFAHLSSLSPLVTPFKNFDELSFPQDHPGRSVTDSYYINKDMMLRTHTSAHEVETFRRGETKWLLTADVYRRDEIDGSHYPVFHQVEGARIFNADASGMKEVEEDNERLSLHLARSNIIIEDVPHISPTNPVQPSHNPQFSEAVAKNLKLSLNSLMLEIFGAAAGANSEEPLRVRWIEAYFPFTSPSFEVEVMFQGKWLEILGCGVVRQATLDTAGVSNKIGWAFGLGLERIAMILYSIPDIRLFWSTDPRFLSQFEQGKITTFKPYSKYPSCFKDVSFWLPRNAALHENDFCDLVRDTAGDLVEDVKRIDEFTHPKTGKTSLCYRINYRSMDRSLSNEEINHVQNDVVTRLRDQFDVEIR</sequence>
<dbReference type="SUPFAM" id="SSF55681">
    <property type="entry name" value="Class II aaRS and biotin synthetases"/>
    <property type="match status" value="1"/>
</dbReference>
<comment type="function">
    <text evidence="13">Is responsible for the charging of tRNA(Phe) with phenylalanine in mitochondrial translation.</text>
</comment>
<dbReference type="GO" id="GO:0000049">
    <property type="term" value="F:tRNA binding"/>
    <property type="evidence" value="ECO:0007669"/>
    <property type="project" value="InterPro"/>
</dbReference>
<dbReference type="NCBIfam" id="TIGR00469">
    <property type="entry name" value="pheS_mito"/>
    <property type="match status" value="1"/>
</dbReference>
<evidence type="ECO:0000256" key="14">
    <source>
        <dbReference type="ARBA" id="ARBA00073229"/>
    </source>
</evidence>
<dbReference type="STRING" id="68775.A0A5C3MDT7"/>
<dbReference type="PROSITE" id="PS50862">
    <property type="entry name" value="AA_TRNA_LIGASE_II"/>
    <property type="match status" value="1"/>
</dbReference>
<evidence type="ECO:0000256" key="1">
    <source>
        <dbReference type="ARBA" id="ARBA00004305"/>
    </source>
</evidence>
<proteinExistence type="inferred from homology"/>
<keyword evidence="4" id="KW-0436">Ligase</keyword>
<feature type="domain" description="FDX-ACB" evidence="16">
    <location>
        <begin position="352"/>
        <end position="445"/>
    </location>
</feature>
<dbReference type="EMBL" id="ML213592">
    <property type="protein sequence ID" value="TFK42576.1"/>
    <property type="molecule type" value="Genomic_DNA"/>
</dbReference>
<dbReference type="FunFam" id="3.30.930.10:FF:000053">
    <property type="entry name" value="Phenylalanyl-tRNA synthetase mitochondrial"/>
    <property type="match status" value="1"/>
</dbReference>
<name>A0A5C3MDT7_9AGAR</name>
<evidence type="ECO:0000313" key="17">
    <source>
        <dbReference type="EMBL" id="TFK42576.1"/>
    </source>
</evidence>
<evidence type="ECO:0000256" key="6">
    <source>
        <dbReference type="ARBA" id="ARBA00022840"/>
    </source>
</evidence>
<feature type="domain" description="Aminoacyl-transfer RNA synthetases class-II family profile" evidence="15">
    <location>
        <begin position="73"/>
        <end position="334"/>
    </location>
</feature>
<dbReference type="PANTHER" id="PTHR11538:SF41">
    <property type="entry name" value="PHENYLALANINE--TRNA LIGASE, MITOCHONDRIAL"/>
    <property type="match status" value="1"/>
</dbReference>
<keyword evidence="18" id="KW-1185">Reference proteome</keyword>
<evidence type="ECO:0000256" key="3">
    <source>
        <dbReference type="ARBA" id="ARBA00012814"/>
    </source>
</evidence>
<dbReference type="InterPro" id="IPR006195">
    <property type="entry name" value="aa-tRNA-synth_II"/>
</dbReference>
<dbReference type="SMART" id="SM00896">
    <property type="entry name" value="FDX-ACB"/>
    <property type="match status" value="1"/>
</dbReference>
<dbReference type="GO" id="GO:0005524">
    <property type="term" value="F:ATP binding"/>
    <property type="evidence" value="ECO:0007669"/>
    <property type="project" value="UniProtKB-KW"/>
</dbReference>
<keyword evidence="5" id="KW-0547">Nucleotide-binding</keyword>
<evidence type="ECO:0000313" key="18">
    <source>
        <dbReference type="Proteomes" id="UP000308652"/>
    </source>
</evidence>
<evidence type="ECO:0000256" key="11">
    <source>
        <dbReference type="ARBA" id="ARBA00031194"/>
    </source>
</evidence>
<dbReference type="PROSITE" id="PS51447">
    <property type="entry name" value="FDX_ACB"/>
    <property type="match status" value="1"/>
</dbReference>
<dbReference type="GO" id="GO:0006432">
    <property type="term" value="P:phenylalanyl-tRNA aminoacylation"/>
    <property type="evidence" value="ECO:0007669"/>
    <property type="project" value="InterPro"/>
</dbReference>
<comment type="catalytic activity">
    <reaction evidence="12">
        <text>tRNA(Phe) + L-phenylalanine + ATP = L-phenylalanyl-tRNA(Phe) + AMP + diphosphate + H(+)</text>
        <dbReference type="Rhea" id="RHEA:19413"/>
        <dbReference type="Rhea" id="RHEA-COMP:9668"/>
        <dbReference type="Rhea" id="RHEA-COMP:9699"/>
        <dbReference type="ChEBI" id="CHEBI:15378"/>
        <dbReference type="ChEBI" id="CHEBI:30616"/>
        <dbReference type="ChEBI" id="CHEBI:33019"/>
        <dbReference type="ChEBI" id="CHEBI:58095"/>
        <dbReference type="ChEBI" id="CHEBI:78442"/>
        <dbReference type="ChEBI" id="CHEBI:78531"/>
        <dbReference type="ChEBI" id="CHEBI:456215"/>
        <dbReference type="EC" id="6.1.1.20"/>
    </reaction>
</comment>
<dbReference type="Pfam" id="PF01409">
    <property type="entry name" value="tRNA-synt_2d"/>
    <property type="match status" value="2"/>
</dbReference>
<evidence type="ECO:0000259" key="16">
    <source>
        <dbReference type="PROSITE" id="PS51447"/>
    </source>
</evidence>
<dbReference type="GO" id="GO:0004826">
    <property type="term" value="F:phenylalanine-tRNA ligase activity"/>
    <property type="evidence" value="ECO:0007669"/>
    <property type="project" value="UniProtKB-EC"/>
</dbReference>
<dbReference type="InterPro" id="IPR036690">
    <property type="entry name" value="Fdx_antiC-bd_sf"/>
</dbReference>
<dbReference type="Gene3D" id="3.30.930.10">
    <property type="entry name" value="Bira Bifunctional Protein, Domain 2"/>
    <property type="match status" value="1"/>
</dbReference>
<evidence type="ECO:0000256" key="4">
    <source>
        <dbReference type="ARBA" id="ARBA00022598"/>
    </source>
</evidence>
<protein>
    <recommendedName>
        <fullName evidence="14">Phenylalanine--tRNA ligase, mitochondrial</fullName>
        <ecNumber evidence="3">6.1.1.20</ecNumber>
    </recommendedName>
    <alternativeName>
        <fullName evidence="11">Phenylalanyl-tRNA synthetase</fullName>
    </alternativeName>
</protein>
<dbReference type="Pfam" id="PF03147">
    <property type="entry name" value="FDX-ACB"/>
    <property type="match status" value="1"/>
</dbReference>
<dbReference type="FunFam" id="3.30.70.380:FF:000002">
    <property type="entry name" value="phenylalanine--tRNA ligase, mitochondrial"/>
    <property type="match status" value="1"/>
</dbReference>
<gene>
    <name evidence="17" type="ORF">BDQ12DRAFT_598054</name>
</gene>
<dbReference type="Proteomes" id="UP000308652">
    <property type="component" value="Unassembled WGS sequence"/>
</dbReference>
<evidence type="ECO:0000259" key="15">
    <source>
        <dbReference type="PROSITE" id="PS50862"/>
    </source>
</evidence>
<comment type="subcellular location">
    <subcellularLocation>
        <location evidence="1">Mitochondrion matrix</location>
    </subcellularLocation>
</comment>
<keyword evidence="10" id="KW-0030">Aminoacyl-tRNA synthetase</keyword>
<evidence type="ECO:0000256" key="10">
    <source>
        <dbReference type="ARBA" id="ARBA00023146"/>
    </source>
</evidence>
<dbReference type="InterPro" id="IPR002319">
    <property type="entry name" value="Phenylalanyl-tRNA_Synthase"/>
</dbReference>
<evidence type="ECO:0000256" key="8">
    <source>
        <dbReference type="ARBA" id="ARBA00022946"/>
    </source>
</evidence>
<dbReference type="SUPFAM" id="SSF54991">
    <property type="entry name" value="Anticodon-binding domain of PheRS"/>
    <property type="match status" value="1"/>
</dbReference>
<dbReference type="OrthoDB" id="4457at2759"/>
<dbReference type="PANTHER" id="PTHR11538">
    <property type="entry name" value="PHENYLALANYL-TRNA SYNTHETASE"/>
    <property type="match status" value="1"/>
</dbReference>
<keyword evidence="6" id="KW-0067">ATP-binding</keyword>
<evidence type="ECO:0000256" key="12">
    <source>
        <dbReference type="ARBA" id="ARBA00049255"/>
    </source>
</evidence>
<reference evidence="17 18" key="1">
    <citation type="journal article" date="2019" name="Nat. Ecol. Evol.">
        <title>Megaphylogeny resolves global patterns of mushroom evolution.</title>
        <authorList>
            <person name="Varga T."/>
            <person name="Krizsan K."/>
            <person name="Foldi C."/>
            <person name="Dima B."/>
            <person name="Sanchez-Garcia M."/>
            <person name="Sanchez-Ramirez S."/>
            <person name="Szollosi G.J."/>
            <person name="Szarkandi J.G."/>
            <person name="Papp V."/>
            <person name="Albert L."/>
            <person name="Andreopoulos W."/>
            <person name="Angelini C."/>
            <person name="Antonin V."/>
            <person name="Barry K.W."/>
            <person name="Bougher N.L."/>
            <person name="Buchanan P."/>
            <person name="Buyck B."/>
            <person name="Bense V."/>
            <person name="Catcheside P."/>
            <person name="Chovatia M."/>
            <person name="Cooper J."/>
            <person name="Damon W."/>
            <person name="Desjardin D."/>
            <person name="Finy P."/>
            <person name="Geml J."/>
            <person name="Haridas S."/>
            <person name="Hughes K."/>
            <person name="Justo A."/>
            <person name="Karasinski D."/>
            <person name="Kautmanova I."/>
            <person name="Kiss B."/>
            <person name="Kocsube S."/>
            <person name="Kotiranta H."/>
            <person name="LaButti K.M."/>
            <person name="Lechner B.E."/>
            <person name="Liimatainen K."/>
            <person name="Lipzen A."/>
            <person name="Lukacs Z."/>
            <person name="Mihaltcheva S."/>
            <person name="Morgado L.N."/>
            <person name="Niskanen T."/>
            <person name="Noordeloos M.E."/>
            <person name="Ohm R.A."/>
            <person name="Ortiz-Santana B."/>
            <person name="Ovrebo C."/>
            <person name="Racz N."/>
            <person name="Riley R."/>
            <person name="Savchenko A."/>
            <person name="Shiryaev A."/>
            <person name="Soop K."/>
            <person name="Spirin V."/>
            <person name="Szebenyi C."/>
            <person name="Tomsovsky M."/>
            <person name="Tulloss R.E."/>
            <person name="Uehling J."/>
            <person name="Grigoriev I.V."/>
            <person name="Vagvolgyi C."/>
            <person name="Papp T."/>
            <person name="Martin F.M."/>
            <person name="Miettinen O."/>
            <person name="Hibbett D.S."/>
            <person name="Nagy L.G."/>
        </authorList>
    </citation>
    <scope>NUCLEOTIDE SEQUENCE [LARGE SCALE GENOMIC DNA]</scope>
    <source>
        <strain evidence="17 18">CBS 166.37</strain>
    </source>
</reference>
<dbReference type="InterPro" id="IPR005121">
    <property type="entry name" value="Fdx_antiC-bd"/>
</dbReference>
<dbReference type="InterPro" id="IPR045864">
    <property type="entry name" value="aa-tRNA-synth_II/BPL/LPL"/>
</dbReference>
<evidence type="ECO:0000256" key="7">
    <source>
        <dbReference type="ARBA" id="ARBA00022917"/>
    </source>
</evidence>
<dbReference type="GO" id="GO:0005759">
    <property type="term" value="C:mitochondrial matrix"/>
    <property type="evidence" value="ECO:0007669"/>
    <property type="project" value="UniProtKB-SubCell"/>
</dbReference>
<evidence type="ECO:0000256" key="2">
    <source>
        <dbReference type="ARBA" id="ARBA00008226"/>
    </source>
</evidence>
<comment type="similarity">
    <text evidence="2">Belongs to the class-II aminoacyl-tRNA synthetase family.</text>
</comment>
<organism evidence="17 18">
    <name type="scientific">Crucibulum laeve</name>
    <dbReference type="NCBI Taxonomy" id="68775"/>
    <lineage>
        <taxon>Eukaryota</taxon>
        <taxon>Fungi</taxon>
        <taxon>Dikarya</taxon>
        <taxon>Basidiomycota</taxon>
        <taxon>Agaricomycotina</taxon>
        <taxon>Agaricomycetes</taxon>
        <taxon>Agaricomycetidae</taxon>
        <taxon>Agaricales</taxon>
        <taxon>Agaricineae</taxon>
        <taxon>Nidulariaceae</taxon>
        <taxon>Crucibulum</taxon>
    </lineage>
</organism>
<dbReference type="Gene3D" id="3.30.70.380">
    <property type="entry name" value="Ferrodoxin-fold anticodon-binding domain"/>
    <property type="match status" value="1"/>
</dbReference>
<dbReference type="EC" id="6.1.1.20" evidence="3"/>
<evidence type="ECO:0000256" key="13">
    <source>
        <dbReference type="ARBA" id="ARBA00057761"/>
    </source>
</evidence>
<keyword evidence="8" id="KW-0809">Transit peptide</keyword>
<dbReference type="InterPro" id="IPR004530">
    <property type="entry name" value="Phe-tRNA-synth_IIc_mito"/>
</dbReference>
<keyword evidence="7" id="KW-0648">Protein biosynthesis</keyword>
<accession>A0A5C3MDT7</accession>
<keyword evidence="9" id="KW-0496">Mitochondrion</keyword>
<dbReference type="AlphaFoldDB" id="A0A5C3MDT7"/>